<dbReference type="EC" id="2.7.1.11" evidence="14"/>
<dbReference type="HOGENOM" id="CLU_011053_0_0_1"/>
<dbReference type="UniPathway" id="UPA00109">
    <property type="reaction ID" value="UER00182"/>
</dbReference>
<evidence type="ECO:0000313" key="18">
    <source>
        <dbReference type="Proteomes" id="UP000030746"/>
    </source>
</evidence>
<keyword evidence="9 14" id="KW-0418">Kinase</keyword>
<keyword evidence="8 14" id="KW-0547">Nucleotide-binding</keyword>
<comment type="similarity">
    <text evidence="14">Belongs to the phosphofructokinase type A (PFKA) family. ATP-dependent PFK group I subfamily. Eukaryotic two domain clade 'E' sub-subfamily.</text>
</comment>
<dbReference type="Gene3D" id="3.40.50.460">
    <property type="entry name" value="Phosphofructokinase domain"/>
    <property type="match status" value="2"/>
</dbReference>
<feature type="binding site" evidence="14">
    <location>
        <begin position="94"/>
        <end position="97"/>
    </location>
    <ligand>
        <name>ATP</name>
        <dbReference type="ChEBI" id="CHEBI:30616"/>
    </ligand>
</feature>
<dbReference type="CTD" id="20249968"/>
<dbReference type="AlphaFoldDB" id="V3ZLV2"/>
<name>V3ZLV2_LOTGI</name>
<evidence type="ECO:0000256" key="9">
    <source>
        <dbReference type="ARBA" id="ARBA00022777"/>
    </source>
</evidence>
<dbReference type="PANTHER" id="PTHR13697:SF4">
    <property type="entry name" value="ATP-DEPENDENT 6-PHOSPHOFRUCTOKINASE"/>
    <property type="match status" value="1"/>
</dbReference>
<feature type="domain" description="Phosphofructokinase" evidence="16">
    <location>
        <begin position="5"/>
        <end position="298"/>
    </location>
</feature>
<dbReference type="GO" id="GO:0003872">
    <property type="term" value="F:6-phosphofructokinase activity"/>
    <property type="evidence" value="ECO:0007669"/>
    <property type="project" value="UniProtKB-UniRule"/>
</dbReference>
<evidence type="ECO:0000256" key="11">
    <source>
        <dbReference type="ARBA" id="ARBA00022842"/>
    </source>
</evidence>
<evidence type="ECO:0000256" key="4">
    <source>
        <dbReference type="ARBA" id="ARBA00022490"/>
    </source>
</evidence>
<keyword evidence="10 14" id="KW-0067">ATP-binding</keyword>
<dbReference type="HAMAP" id="MF_03184">
    <property type="entry name" value="Phosphofructokinase_I_E"/>
    <property type="match status" value="1"/>
</dbReference>
<dbReference type="GO" id="GO:0046872">
    <property type="term" value="F:metal ion binding"/>
    <property type="evidence" value="ECO:0007669"/>
    <property type="project" value="UniProtKB-KW"/>
</dbReference>
<evidence type="ECO:0000256" key="8">
    <source>
        <dbReference type="ARBA" id="ARBA00022741"/>
    </source>
</evidence>
<dbReference type="OMA" id="EWQDQMC"/>
<dbReference type="Proteomes" id="UP000030746">
    <property type="component" value="Unassembled WGS sequence"/>
</dbReference>
<feature type="binding site" description="in other chain" evidence="14">
    <location>
        <position position="454"/>
    </location>
    <ligand>
        <name>beta-D-fructose 2,6-bisphosphate</name>
        <dbReference type="ChEBI" id="CHEBI:58579"/>
        <note>allosteric activator; ligand shared between dimeric partners</note>
    </ligand>
</feature>
<feature type="binding site" description="in other chain" evidence="14">
    <location>
        <position position="614"/>
    </location>
    <ligand>
        <name>beta-D-fructose 2,6-bisphosphate</name>
        <dbReference type="ChEBI" id="CHEBI:58579"/>
        <note>allosteric activator; ligand shared between dimeric partners</note>
    </ligand>
</feature>
<dbReference type="NCBIfam" id="TIGR02478">
    <property type="entry name" value="6PF1K_euk"/>
    <property type="match status" value="1"/>
</dbReference>
<dbReference type="Pfam" id="PF00365">
    <property type="entry name" value="PFK"/>
    <property type="match status" value="2"/>
</dbReference>
<gene>
    <name evidence="17" type="ORF">LOTGIDRAFT_235800</name>
</gene>
<comment type="cofactor">
    <cofactor evidence="1 14">
        <name>Mg(2+)</name>
        <dbReference type="ChEBI" id="CHEBI:18420"/>
    </cofactor>
</comment>
<dbReference type="STRING" id="225164.V3ZLV2"/>
<dbReference type="FunFam" id="3.40.50.450:FF:000064">
    <property type="entry name" value="Phosphofructokinase, platelet b"/>
    <property type="match status" value="1"/>
</dbReference>
<evidence type="ECO:0000313" key="17">
    <source>
        <dbReference type="EMBL" id="ESO85292.1"/>
    </source>
</evidence>
<feature type="domain" description="Phosphofructokinase" evidence="16">
    <location>
        <begin position="385"/>
        <end position="672"/>
    </location>
</feature>
<dbReference type="InterPro" id="IPR000023">
    <property type="entry name" value="Phosphofructokinase_dom"/>
</dbReference>
<dbReference type="GO" id="GO:0016208">
    <property type="term" value="F:AMP binding"/>
    <property type="evidence" value="ECO:0007669"/>
    <property type="project" value="TreeGrafter"/>
</dbReference>
<evidence type="ECO:0000256" key="5">
    <source>
        <dbReference type="ARBA" id="ARBA00022533"/>
    </source>
</evidence>
<keyword evidence="7 14" id="KW-0479">Metal-binding</keyword>
<dbReference type="GO" id="GO:0042802">
    <property type="term" value="F:identical protein binding"/>
    <property type="evidence" value="ECO:0007669"/>
    <property type="project" value="TreeGrafter"/>
</dbReference>
<dbReference type="GO" id="GO:0005524">
    <property type="term" value="F:ATP binding"/>
    <property type="evidence" value="ECO:0007669"/>
    <property type="project" value="UniProtKB-KW"/>
</dbReference>
<dbReference type="EMBL" id="KB203275">
    <property type="protein sequence ID" value="ESO85292.1"/>
    <property type="molecule type" value="Genomic_DNA"/>
</dbReference>
<evidence type="ECO:0000256" key="13">
    <source>
        <dbReference type="ARBA" id="ARBA00048070"/>
    </source>
</evidence>
<evidence type="ECO:0000256" key="7">
    <source>
        <dbReference type="ARBA" id="ARBA00022723"/>
    </source>
</evidence>
<dbReference type="PRINTS" id="PR00476">
    <property type="entry name" value="PHFRCTKINASE"/>
</dbReference>
<feature type="binding site" description="in other chain" evidence="14">
    <location>
        <begin position="273"/>
        <end position="276"/>
    </location>
    <ligand>
        <name>substrate</name>
        <note>ligand shared between dimeric partners</note>
    </ligand>
</feature>
<feature type="region of interest" description="C-terminal regulatory PFK domain 2" evidence="14">
    <location>
        <begin position="385"/>
        <end position="767"/>
    </location>
</feature>
<comment type="function">
    <text evidence="14">Catalyzes the phosphorylation of D-fructose 6-phosphate to fructose 1,6-bisphosphate by ATP, the first committing step of glycolysis.</text>
</comment>
<comment type="subunit">
    <text evidence="14">Homotetramer.</text>
</comment>
<dbReference type="InterPro" id="IPR035966">
    <property type="entry name" value="PKF_sf"/>
</dbReference>
<dbReference type="GO" id="GO:0070095">
    <property type="term" value="F:fructose-6-phosphate binding"/>
    <property type="evidence" value="ECO:0007669"/>
    <property type="project" value="TreeGrafter"/>
</dbReference>
<evidence type="ECO:0000259" key="16">
    <source>
        <dbReference type="Pfam" id="PF00365"/>
    </source>
</evidence>
<feature type="binding site" evidence="14">
    <location>
        <position position="177"/>
    </location>
    <ligand>
        <name>substrate</name>
        <note>ligand shared between dimeric partners</note>
    </ligand>
</feature>
<keyword evidence="5 14" id="KW-0021">Allosteric enzyme</keyword>
<dbReference type="InterPro" id="IPR015912">
    <property type="entry name" value="Phosphofructokinase_CS"/>
</dbReference>
<dbReference type="GO" id="GO:0048029">
    <property type="term" value="F:monosaccharide binding"/>
    <property type="evidence" value="ECO:0007669"/>
    <property type="project" value="TreeGrafter"/>
</dbReference>
<dbReference type="SUPFAM" id="SSF53784">
    <property type="entry name" value="Phosphofructokinase"/>
    <property type="match status" value="2"/>
</dbReference>
<comment type="activity regulation">
    <text evidence="14">Allosterically activated by ADP, AMP, or fructose 2,6-bisphosphate, and allosterically inhibited by ATP or citrate.</text>
</comment>
<dbReference type="GO" id="GO:0005945">
    <property type="term" value="C:6-phosphofructokinase complex"/>
    <property type="evidence" value="ECO:0007669"/>
    <property type="project" value="TreeGrafter"/>
</dbReference>
<proteinExistence type="inferred from homology"/>
<evidence type="ECO:0000256" key="2">
    <source>
        <dbReference type="ARBA" id="ARBA00004496"/>
    </source>
</evidence>
<feature type="binding site" description="in other chain" evidence="14">
    <location>
        <begin position="557"/>
        <end position="559"/>
    </location>
    <ligand>
        <name>beta-D-fructose 2,6-bisphosphate</name>
        <dbReference type="ChEBI" id="CHEBI:58579"/>
        <note>allosteric activator; ligand shared between dimeric partners</note>
    </ligand>
</feature>
<feature type="binding site" description="in other chain" evidence="14">
    <location>
        <begin position="512"/>
        <end position="516"/>
    </location>
    <ligand>
        <name>beta-D-fructose 2,6-bisphosphate</name>
        <dbReference type="ChEBI" id="CHEBI:58579"/>
        <note>allosteric activator; ligand shared between dimeric partners</note>
    </ligand>
</feature>
<dbReference type="PANTHER" id="PTHR13697">
    <property type="entry name" value="PHOSPHOFRUCTOKINASE"/>
    <property type="match status" value="1"/>
</dbReference>
<dbReference type="RefSeq" id="XP_009063997.1">
    <property type="nucleotide sequence ID" value="XM_009065749.1"/>
</dbReference>
<keyword evidence="18" id="KW-1185">Reference proteome</keyword>
<comment type="catalytic activity">
    <reaction evidence="13 14 15">
        <text>beta-D-fructose 6-phosphate + ATP = beta-D-fructose 1,6-bisphosphate + ADP + H(+)</text>
        <dbReference type="Rhea" id="RHEA:16109"/>
        <dbReference type="ChEBI" id="CHEBI:15378"/>
        <dbReference type="ChEBI" id="CHEBI:30616"/>
        <dbReference type="ChEBI" id="CHEBI:32966"/>
        <dbReference type="ChEBI" id="CHEBI:57634"/>
        <dbReference type="ChEBI" id="CHEBI:456216"/>
        <dbReference type="EC" id="2.7.1.11"/>
    </reaction>
</comment>
<dbReference type="GeneID" id="20249968"/>
<dbReference type="GO" id="GO:0006002">
    <property type="term" value="P:fructose 6-phosphate metabolic process"/>
    <property type="evidence" value="ECO:0007669"/>
    <property type="project" value="InterPro"/>
</dbReference>
<accession>V3ZLV2</accession>
<evidence type="ECO:0000256" key="3">
    <source>
        <dbReference type="ARBA" id="ARBA00004679"/>
    </source>
</evidence>
<evidence type="ECO:0000256" key="14">
    <source>
        <dbReference type="HAMAP-Rule" id="MF_03184"/>
    </source>
</evidence>
<dbReference type="FunFam" id="3.40.50.460:FF:000008">
    <property type="entry name" value="ATP-dependent 6-phosphofructokinase"/>
    <property type="match status" value="1"/>
</dbReference>
<comment type="pathway">
    <text evidence="3 14 15">Carbohydrate degradation; glycolysis; D-glyceraldehyde 3-phosphate and glycerone phosphate from D-glucose: step 3/4.</text>
</comment>
<keyword evidence="12 14" id="KW-0324">Glycolysis</keyword>
<dbReference type="Gene3D" id="3.40.50.450">
    <property type="match status" value="2"/>
</dbReference>
<feature type="binding site" evidence="14">
    <location>
        <position position="267"/>
    </location>
    <ligand>
        <name>substrate</name>
        <note>ligand shared between dimeric partners</note>
    </ligand>
</feature>
<feature type="active site" description="Proton acceptor" evidence="14">
    <location>
        <position position="142"/>
    </location>
</feature>
<keyword evidence="6 14" id="KW-0808">Transferase</keyword>
<dbReference type="GO" id="GO:0061621">
    <property type="term" value="P:canonical glycolysis"/>
    <property type="evidence" value="ECO:0007669"/>
    <property type="project" value="TreeGrafter"/>
</dbReference>
<feature type="binding site" description="in other chain" evidence="14">
    <location>
        <begin position="184"/>
        <end position="186"/>
    </location>
    <ligand>
        <name>substrate</name>
        <note>ligand shared between dimeric partners</note>
    </ligand>
</feature>
<evidence type="ECO:0000256" key="1">
    <source>
        <dbReference type="ARBA" id="ARBA00001946"/>
    </source>
</evidence>
<keyword evidence="4 14" id="KW-0963">Cytoplasm</keyword>
<feature type="binding site" evidence="14">
    <location>
        <position position="640"/>
    </location>
    <ligand>
        <name>beta-D-fructose 2,6-bisphosphate</name>
        <dbReference type="ChEBI" id="CHEBI:58579"/>
        <note>allosteric activator; ligand shared between dimeric partners</note>
    </ligand>
</feature>
<feature type="binding site" description="in other chain" evidence="14">
    <location>
        <position position="240"/>
    </location>
    <ligand>
        <name>substrate</name>
        <note>ligand shared between dimeric partners</note>
    </ligand>
</feature>
<evidence type="ECO:0000256" key="10">
    <source>
        <dbReference type="ARBA" id="ARBA00022840"/>
    </source>
</evidence>
<dbReference type="FunFam" id="3.40.50.460:FF:000003">
    <property type="entry name" value="ATP-dependent 6-phosphofructokinase"/>
    <property type="match status" value="1"/>
</dbReference>
<protein>
    <recommendedName>
        <fullName evidence="14">ATP-dependent 6-phosphofructokinase</fullName>
        <shortName evidence="14">ATP-PFK</shortName>
        <shortName evidence="14">Phosphofructokinase</shortName>
        <ecNumber evidence="14">2.7.1.11</ecNumber>
    </recommendedName>
    <alternativeName>
        <fullName evidence="14">Phosphohexokinase</fullName>
    </alternativeName>
</protein>
<dbReference type="OrthoDB" id="537915at2759"/>
<feature type="region of interest" description="N-terminal catalytic PFK domain 1" evidence="14">
    <location>
        <begin position="1"/>
        <end position="365"/>
    </location>
</feature>
<reference evidence="17 18" key="1">
    <citation type="journal article" date="2013" name="Nature">
        <title>Insights into bilaterian evolution from three spiralian genomes.</title>
        <authorList>
            <person name="Simakov O."/>
            <person name="Marletaz F."/>
            <person name="Cho S.J."/>
            <person name="Edsinger-Gonzales E."/>
            <person name="Havlak P."/>
            <person name="Hellsten U."/>
            <person name="Kuo D.H."/>
            <person name="Larsson T."/>
            <person name="Lv J."/>
            <person name="Arendt D."/>
            <person name="Savage R."/>
            <person name="Osoegawa K."/>
            <person name="de Jong P."/>
            <person name="Grimwood J."/>
            <person name="Chapman J.A."/>
            <person name="Shapiro H."/>
            <person name="Aerts A."/>
            <person name="Otillar R.P."/>
            <person name="Terry A.Y."/>
            <person name="Boore J.L."/>
            <person name="Grigoriev I.V."/>
            <person name="Lindberg D.R."/>
            <person name="Seaver E.C."/>
            <person name="Weisblat D.A."/>
            <person name="Putnam N.H."/>
            <person name="Rokhsar D.S."/>
        </authorList>
    </citation>
    <scope>NUCLEOTIDE SEQUENCE [LARGE SCALE GENOMIC DNA]</scope>
</reference>
<evidence type="ECO:0000256" key="15">
    <source>
        <dbReference type="PIRNR" id="PIRNR000533"/>
    </source>
</evidence>
<sequence length="767" mass="83822">MVQKSMNSAVRAVVRMGKYLGCSVYFIKEGYQGMVDGGNNIQLAHWSSVSGIMQLGGTVIGSARCKDFREREGRVKAAHNLIKNNITNLVVIGGDGSLTGANLFRQEWSSLLEELHSRGMISMEERIGCQDLNIAGLVGSIDNDFCGTDMTIGTDSALHRIIESVDAITTTASSHQRAFVLEVMGRHCGYLALVASLACEADWVFIPEWPPEAGWQETLCKKLNTERGLGQRLNIVLVAEGAIDREGNAITASMVKDILTEQKIDTRITVLGHVQRGGSPSAFDRVLGARMGAEAVLALMDANPETPACVVSLEGNQTVRVPLMKCVERTQAVQHAMNEGNFEEAVRLRGKSFQNNLSVYRLLSKLRPPSSACNVEGTSCKTARNVAVMNIGAPACGMNAAIRAFVRLTLTKGFRVLGIQDSFDGLLKGRVAPMSWTEVHGWAGKGGSYLGTRKQLAEEAGLGKIAHKLQEHKIEGLCIIGGFEAFHSCLQIAQARDRYPAFCIPITVVPCTISNNIPGSDFSLGADTALNEITDICDRIKQSATGTKRRVFIVETMGGFCGYLATLAGLAGGADAAYIYEEKHGILDLKTDVFHMKDKITNAGVQRGLILQNECANENYTSDFIYRLFSEEGKGVFTCRLNVLGHMQQGGVPTPYDRNYGTKMAAKAVNWLIDQIEANTKEDGRVFTDNPGTATLLGMAKRFLLFTSVQSLAIATDFNKRIPVDQWWLKLRPLLRIMARHTVSNIQMEAEETTLEDIEEHHDKYVG</sequence>
<organism evidence="17 18">
    <name type="scientific">Lottia gigantea</name>
    <name type="common">Giant owl limpet</name>
    <dbReference type="NCBI Taxonomy" id="225164"/>
    <lineage>
        <taxon>Eukaryota</taxon>
        <taxon>Metazoa</taxon>
        <taxon>Spiralia</taxon>
        <taxon>Lophotrochozoa</taxon>
        <taxon>Mollusca</taxon>
        <taxon>Gastropoda</taxon>
        <taxon>Patellogastropoda</taxon>
        <taxon>Lottioidea</taxon>
        <taxon>Lottiidae</taxon>
        <taxon>Lottia</taxon>
    </lineage>
</organism>
<feature type="binding site" description="in other chain" evidence="14">
    <location>
        <begin position="646"/>
        <end position="649"/>
    </location>
    <ligand>
        <name>beta-D-fructose 2,6-bisphosphate</name>
        <dbReference type="ChEBI" id="CHEBI:58579"/>
        <note>allosteric activator; ligand shared between dimeric partners</note>
    </ligand>
</feature>
<comment type="caution">
    <text evidence="14">Lacks conserved residue(s) required for the propagation of feature annotation.</text>
</comment>
<dbReference type="InterPro" id="IPR022953">
    <property type="entry name" value="ATP_PFK"/>
</dbReference>
<dbReference type="KEGG" id="lgi:LOTGIDRAFT_235800"/>
<feature type="binding site" description="in other chain" evidence="14">
    <location>
        <begin position="140"/>
        <end position="142"/>
    </location>
    <ligand>
        <name>substrate</name>
        <note>ligand shared between dimeric partners</note>
    </ligand>
</feature>
<dbReference type="PIRSF" id="PIRSF000533">
    <property type="entry name" value="ATP_PFK_euk"/>
    <property type="match status" value="1"/>
</dbReference>
<feature type="binding site" evidence="14">
    <location>
        <begin position="64"/>
        <end position="65"/>
    </location>
    <ligand>
        <name>ATP</name>
        <dbReference type="ChEBI" id="CHEBI:30616"/>
    </ligand>
</feature>
<comment type="subcellular location">
    <subcellularLocation>
        <location evidence="2 14">Cytoplasm</location>
    </subcellularLocation>
</comment>
<dbReference type="PROSITE" id="PS00433">
    <property type="entry name" value="PHOSPHOFRUCTOKINASE"/>
    <property type="match status" value="2"/>
</dbReference>
<evidence type="ECO:0000256" key="6">
    <source>
        <dbReference type="ARBA" id="ARBA00022679"/>
    </source>
</evidence>
<comment type="similarity">
    <text evidence="15">Belongs to the phosphofructokinase type A (PFKA) family. ATP-dependent PFK group I subfamily. Eukaryotic two domain clade "E" sub-subfamily.</text>
</comment>
<keyword evidence="11 14" id="KW-0460">Magnesium</keyword>
<feature type="binding site" description="in other chain" evidence="14">
    <location>
        <position position="721"/>
    </location>
    <ligand>
        <name>beta-D-fructose 2,6-bisphosphate</name>
        <dbReference type="ChEBI" id="CHEBI:58579"/>
        <note>allosteric activator; ligand shared between dimeric partners</note>
    </ligand>
</feature>
<dbReference type="InterPro" id="IPR009161">
    <property type="entry name" value="6-Pfructokinase_euk"/>
</dbReference>
<feature type="binding site" evidence="14">
    <location>
        <position position="550"/>
    </location>
    <ligand>
        <name>beta-D-fructose 2,6-bisphosphate</name>
        <dbReference type="ChEBI" id="CHEBI:58579"/>
        <note>allosteric activator; ligand shared between dimeric partners</note>
    </ligand>
</feature>
<dbReference type="GO" id="GO:0030388">
    <property type="term" value="P:fructose 1,6-bisphosphate metabolic process"/>
    <property type="evidence" value="ECO:0007669"/>
    <property type="project" value="TreeGrafter"/>
</dbReference>
<evidence type="ECO:0000256" key="12">
    <source>
        <dbReference type="ARBA" id="ARBA00023152"/>
    </source>
</evidence>
<feature type="binding site" evidence="14">
    <location>
        <position position="95"/>
    </location>
    <ligand>
        <name>Mg(2+)</name>
        <dbReference type="ChEBI" id="CHEBI:18420"/>
        <note>catalytic</note>
    </ligand>
</feature>